<comment type="caution">
    <text evidence="1">The sequence shown here is derived from an EMBL/GenBank/DDBJ whole genome shotgun (WGS) entry which is preliminary data.</text>
</comment>
<dbReference type="Proteomes" id="UP000316495">
    <property type="component" value="Unassembled WGS sequence"/>
</dbReference>
<accession>A0A554LNA2</accession>
<dbReference type="Pfam" id="PF07963">
    <property type="entry name" value="N_methyl"/>
    <property type="match status" value="1"/>
</dbReference>
<dbReference type="AlphaFoldDB" id="A0A554LNA2"/>
<dbReference type="EMBL" id="VMGN01000015">
    <property type="protein sequence ID" value="TSC94337.1"/>
    <property type="molecule type" value="Genomic_DNA"/>
</dbReference>
<proteinExistence type="predicted"/>
<dbReference type="InterPro" id="IPR045584">
    <property type="entry name" value="Pilin-like"/>
</dbReference>
<protein>
    <recommendedName>
        <fullName evidence="3">Prepilin-type N-terminal cleavage/methylation domain-containing protein</fullName>
    </recommendedName>
</protein>
<dbReference type="SUPFAM" id="SSF54523">
    <property type="entry name" value="Pili subunits"/>
    <property type="match status" value="1"/>
</dbReference>
<name>A0A554LNA2_9BACT</name>
<dbReference type="InterPro" id="IPR012902">
    <property type="entry name" value="N_methyl_site"/>
</dbReference>
<gene>
    <name evidence="1" type="ORF">Athens101428_323</name>
</gene>
<evidence type="ECO:0000313" key="2">
    <source>
        <dbReference type="Proteomes" id="UP000316495"/>
    </source>
</evidence>
<dbReference type="Gene3D" id="3.30.700.10">
    <property type="entry name" value="Glycoprotein, Type 4 Pilin"/>
    <property type="match status" value="1"/>
</dbReference>
<sequence length="194" mass="21718">MMTFRQKKATTLIELLISLAIIALLAAVALPLFSVYQRRNQISSDAETINSSLILARATLNNPNIIARSNNIIKIVFSYNSSTKSYSYKIFVKDDVDPENLIDDFRLFANEDITVTMKDSGGDTTFSNRNFAILLSEKTPNENFKCYQITSRESRINCNQSISIKLSSPRIGGTEKTIVINNTTSSQLFSININ</sequence>
<evidence type="ECO:0008006" key="3">
    <source>
        <dbReference type="Google" id="ProtNLM"/>
    </source>
</evidence>
<reference evidence="1 2" key="1">
    <citation type="submission" date="2017-07" db="EMBL/GenBank/DDBJ databases">
        <title>Mechanisms for carbon and nitrogen cycling indicate functional differentiation within the Candidate Phyla Radiation.</title>
        <authorList>
            <person name="Danczak R.E."/>
            <person name="Johnston M.D."/>
            <person name="Kenah C."/>
            <person name="Slattery M."/>
            <person name="Wrighton K.C."/>
            <person name="Wilkins M.J."/>
        </authorList>
    </citation>
    <scope>NUCLEOTIDE SEQUENCE [LARGE SCALE GENOMIC DNA]</scope>
    <source>
        <strain evidence="1">Athens1014_28</strain>
    </source>
</reference>
<evidence type="ECO:0000313" key="1">
    <source>
        <dbReference type="EMBL" id="TSC94337.1"/>
    </source>
</evidence>
<organism evidence="1 2">
    <name type="scientific">Candidatus Berkelbacteria bacterium Athens1014_28</name>
    <dbReference type="NCBI Taxonomy" id="2017145"/>
    <lineage>
        <taxon>Bacteria</taxon>
        <taxon>Candidatus Berkelbacteria</taxon>
    </lineage>
</organism>